<dbReference type="AlphaFoldDB" id="A0A3E0H7W8"/>
<keyword evidence="3" id="KW-1185">Reference proteome</keyword>
<protein>
    <submittedName>
        <fullName evidence="2">Vancomycin permeability regulator SanA</fullName>
    </submittedName>
</protein>
<dbReference type="PANTHER" id="PTHR30336:SF6">
    <property type="entry name" value="INTEGRAL MEMBRANE PROTEIN"/>
    <property type="match status" value="1"/>
</dbReference>
<dbReference type="Proteomes" id="UP000256269">
    <property type="component" value="Unassembled WGS sequence"/>
</dbReference>
<proteinExistence type="predicted"/>
<dbReference type="PANTHER" id="PTHR30336">
    <property type="entry name" value="INNER MEMBRANE PROTEIN, PROBABLE PERMEASE"/>
    <property type="match status" value="1"/>
</dbReference>
<sequence length="189" mass="19889">MAAVLLTGTGVTWTYVASGGHRFDVADAPDAPVAVVFGAETKTPYLTGRLETTIALVKAGKVRSVLVSGNAAGSSGNETRAMTSYLLTHGVPMAEVVVDPYGVDTYDTCARAVQVYGLRRALLVTQPYHLPRAVSLCRSLGMDADGVNAQCACGGVNLFVNEAREWFATVLALKNAIWHRAPGVASLPH</sequence>
<dbReference type="EMBL" id="QUNO01000013">
    <property type="protein sequence ID" value="REH39214.1"/>
    <property type="molecule type" value="Genomic_DNA"/>
</dbReference>
<feature type="domain" description="DUF218" evidence="1">
    <location>
        <begin position="33"/>
        <end position="157"/>
    </location>
</feature>
<comment type="caution">
    <text evidence="2">The sequence shown here is derived from an EMBL/GenBank/DDBJ whole genome shotgun (WGS) entry which is preliminary data.</text>
</comment>
<dbReference type="InterPro" id="IPR051599">
    <property type="entry name" value="Cell_Envelope_Assoc"/>
</dbReference>
<dbReference type="CDD" id="cd06259">
    <property type="entry name" value="YdcF-like"/>
    <property type="match status" value="1"/>
</dbReference>
<organism evidence="2 3">
    <name type="scientific">Kutzneria buriramensis</name>
    <dbReference type="NCBI Taxonomy" id="1045776"/>
    <lineage>
        <taxon>Bacteria</taxon>
        <taxon>Bacillati</taxon>
        <taxon>Actinomycetota</taxon>
        <taxon>Actinomycetes</taxon>
        <taxon>Pseudonocardiales</taxon>
        <taxon>Pseudonocardiaceae</taxon>
        <taxon>Kutzneria</taxon>
    </lineage>
</organism>
<reference evidence="2 3" key="1">
    <citation type="submission" date="2018-08" db="EMBL/GenBank/DDBJ databases">
        <title>Genomic Encyclopedia of Archaeal and Bacterial Type Strains, Phase II (KMG-II): from individual species to whole genera.</title>
        <authorList>
            <person name="Goeker M."/>
        </authorList>
    </citation>
    <scope>NUCLEOTIDE SEQUENCE [LARGE SCALE GENOMIC DNA]</scope>
    <source>
        <strain evidence="2 3">DSM 45791</strain>
    </source>
</reference>
<evidence type="ECO:0000259" key="1">
    <source>
        <dbReference type="Pfam" id="PF02698"/>
    </source>
</evidence>
<gene>
    <name evidence="2" type="ORF">BCF44_11369</name>
</gene>
<dbReference type="Pfam" id="PF02698">
    <property type="entry name" value="DUF218"/>
    <property type="match status" value="1"/>
</dbReference>
<accession>A0A3E0H7W8</accession>
<evidence type="ECO:0000313" key="3">
    <source>
        <dbReference type="Proteomes" id="UP000256269"/>
    </source>
</evidence>
<evidence type="ECO:0000313" key="2">
    <source>
        <dbReference type="EMBL" id="REH39214.1"/>
    </source>
</evidence>
<dbReference type="GO" id="GO:0005886">
    <property type="term" value="C:plasma membrane"/>
    <property type="evidence" value="ECO:0007669"/>
    <property type="project" value="TreeGrafter"/>
</dbReference>
<dbReference type="InterPro" id="IPR003848">
    <property type="entry name" value="DUF218"/>
</dbReference>
<name>A0A3E0H7W8_9PSEU</name>